<feature type="region of interest" description="Disordered" evidence="1">
    <location>
        <begin position="188"/>
        <end position="236"/>
    </location>
</feature>
<keyword evidence="3" id="KW-1185">Reference proteome</keyword>
<comment type="caution">
    <text evidence="2">The sequence shown here is derived from an EMBL/GenBank/DDBJ whole genome shotgun (WGS) entry which is preliminary data.</text>
</comment>
<dbReference type="EMBL" id="JALLPB020000257">
    <property type="protein sequence ID" value="KAL3811499.1"/>
    <property type="molecule type" value="Genomic_DNA"/>
</dbReference>
<evidence type="ECO:0000256" key="1">
    <source>
        <dbReference type="SAM" id="MobiDB-lite"/>
    </source>
</evidence>
<dbReference type="AlphaFoldDB" id="A0ABD3RFF1"/>
<organism evidence="2 3">
    <name type="scientific">Cyclostephanos tholiformis</name>
    <dbReference type="NCBI Taxonomy" id="382380"/>
    <lineage>
        <taxon>Eukaryota</taxon>
        <taxon>Sar</taxon>
        <taxon>Stramenopiles</taxon>
        <taxon>Ochrophyta</taxon>
        <taxon>Bacillariophyta</taxon>
        <taxon>Coscinodiscophyceae</taxon>
        <taxon>Thalassiosirophycidae</taxon>
        <taxon>Stephanodiscales</taxon>
        <taxon>Stephanodiscaceae</taxon>
        <taxon>Cyclostephanos</taxon>
    </lineage>
</organism>
<accession>A0ABD3RFF1</accession>
<dbReference type="Proteomes" id="UP001530377">
    <property type="component" value="Unassembled WGS sequence"/>
</dbReference>
<sequence>MHQNNAHISNSSVSDNLLWRDIVNCTLRRYVQTGRRWDAGRVGQSRLVRLGDELTDLLEAPTMLEESRVGDACGNSGGYDEVVRGDSEVEAENKQRAIDDYRQYLDERTRTGTVKLRTVVDSLKECPMDVTMLTETGIGKKSDGEMRELLGGIRILEYYAVDMERKHHPQQDGGTGADYDREYIHRDAVGPPRADIARLEGHGGRVTTRRRPPSSCASPPPPSNKKRNMTENEDEDQGYDFSNCIVTCGRKNVTTHQHRLDMRLLHSSSTWRSFTIPTRTRVIVRRSHGDRVRSRREGLEKDRPKVGKVVLRSAVGRVRGGDNDGRNGGGNSIPPPRYCQW</sequence>
<evidence type="ECO:0000313" key="3">
    <source>
        <dbReference type="Proteomes" id="UP001530377"/>
    </source>
</evidence>
<protein>
    <submittedName>
        <fullName evidence="2">Uncharacterized protein</fullName>
    </submittedName>
</protein>
<reference evidence="2 3" key="1">
    <citation type="submission" date="2024-10" db="EMBL/GenBank/DDBJ databases">
        <title>Updated reference genomes for cyclostephanoid diatoms.</title>
        <authorList>
            <person name="Roberts W.R."/>
            <person name="Alverson A.J."/>
        </authorList>
    </citation>
    <scope>NUCLEOTIDE SEQUENCE [LARGE SCALE GENOMIC DNA]</scope>
    <source>
        <strain evidence="2 3">AJA228-03</strain>
    </source>
</reference>
<name>A0ABD3RFF1_9STRA</name>
<feature type="region of interest" description="Disordered" evidence="1">
    <location>
        <begin position="317"/>
        <end position="341"/>
    </location>
</feature>
<gene>
    <name evidence="2" type="ORF">ACHAXA_004407</name>
</gene>
<evidence type="ECO:0000313" key="2">
    <source>
        <dbReference type="EMBL" id="KAL3811499.1"/>
    </source>
</evidence>
<proteinExistence type="predicted"/>